<dbReference type="PANTHER" id="PTHR30273">
    <property type="entry name" value="PERIPLASMIC SIGNAL SENSOR AND SIGMA FACTOR ACTIVATOR FECR-RELATED"/>
    <property type="match status" value="1"/>
</dbReference>
<dbReference type="Proteomes" id="UP001374893">
    <property type="component" value="Chromosome"/>
</dbReference>
<feature type="domain" description="FecR protein" evidence="2">
    <location>
        <begin position="139"/>
        <end position="222"/>
    </location>
</feature>
<gene>
    <name evidence="3" type="ORF">HAHE_26950</name>
</gene>
<keyword evidence="4" id="KW-1185">Reference proteome</keyword>
<proteinExistence type="predicted"/>
<evidence type="ECO:0000313" key="3">
    <source>
        <dbReference type="EMBL" id="BCX48787.1"/>
    </source>
</evidence>
<protein>
    <submittedName>
        <fullName evidence="3">Anti-FecI sigma factor FecR</fullName>
    </submittedName>
</protein>
<evidence type="ECO:0000256" key="1">
    <source>
        <dbReference type="SAM" id="Phobius"/>
    </source>
</evidence>
<keyword evidence="1" id="KW-0472">Membrane</keyword>
<sequence length="509" mass="55271">MSQDRERLDQLISKYLDNEATDEESAWLVARLGDSSADLDVMTDRLLIEAELLHLGAEGDLESREPARQPLWWRHPAWVSVAAAAALVMLVAGIMSLIATPDPEPFATWQSSPGSVISVTGGADEETHLSEGSTLRVSQGCAEVQLRDGVRCVVQAPSSLTLESEGRVLLKDGRARFHVEKQARGFTVMTPDLKVVDLGTEFGVDARGKDRGEVHVMTGLVEVTTRSGREATTRVSAGKAVAVALVGELEAIPFDAAPFLNELPGGIPAIRFPFDDREGDSFHGEGTIARRSGARFQLGGPHAPGVGDGRFGKALEFSGEHYIRSSWKGISGTQPRTVSFWVKIPSEVGTEPFPLVSWGQGRDPGAMSDFGIRLGGQGRIRIVSGRRWLEGGISIADGGWHHVAVIFGSYQRGSWPEAKLYIDSAEDRLIPGEPWRHEKASLDTFSTVIDHPWSVPVTLGRFGDDERTFLPELQGSIDELIIAEGVVTPKQVKALFENRLDESGLDLGR</sequence>
<dbReference type="Pfam" id="PF13385">
    <property type="entry name" value="Laminin_G_3"/>
    <property type="match status" value="1"/>
</dbReference>
<evidence type="ECO:0000313" key="4">
    <source>
        <dbReference type="Proteomes" id="UP001374893"/>
    </source>
</evidence>
<dbReference type="InterPro" id="IPR006860">
    <property type="entry name" value="FecR"/>
</dbReference>
<dbReference type="Gene3D" id="2.60.120.1440">
    <property type="match status" value="1"/>
</dbReference>
<reference evidence="3 4" key="1">
    <citation type="submission" date="2021-06" db="EMBL/GenBank/DDBJ databases">
        <title>Complete genome of Haloferula helveola possessing various polysaccharide degrading enzymes.</title>
        <authorList>
            <person name="Takami H."/>
            <person name="Huang C."/>
            <person name="Hamasaki K."/>
        </authorList>
    </citation>
    <scope>NUCLEOTIDE SEQUENCE [LARGE SCALE GENOMIC DNA]</scope>
    <source>
        <strain evidence="3 4">CN-1</strain>
    </source>
</reference>
<dbReference type="SUPFAM" id="SSF49899">
    <property type="entry name" value="Concanavalin A-like lectins/glucanases"/>
    <property type="match status" value="1"/>
</dbReference>
<dbReference type="PANTHER" id="PTHR30273:SF2">
    <property type="entry name" value="PROTEIN FECR"/>
    <property type="match status" value="1"/>
</dbReference>
<dbReference type="Gene3D" id="2.60.120.200">
    <property type="match status" value="1"/>
</dbReference>
<keyword evidence="1" id="KW-0812">Transmembrane</keyword>
<dbReference type="InterPro" id="IPR013320">
    <property type="entry name" value="ConA-like_dom_sf"/>
</dbReference>
<evidence type="ECO:0000259" key="2">
    <source>
        <dbReference type="Pfam" id="PF04773"/>
    </source>
</evidence>
<dbReference type="InterPro" id="IPR012373">
    <property type="entry name" value="Ferrdict_sens_TM"/>
</dbReference>
<organism evidence="3 4">
    <name type="scientific">Haloferula helveola</name>
    <dbReference type="NCBI Taxonomy" id="490095"/>
    <lineage>
        <taxon>Bacteria</taxon>
        <taxon>Pseudomonadati</taxon>
        <taxon>Verrucomicrobiota</taxon>
        <taxon>Verrucomicrobiia</taxon>
        <taxon>Verrucomicrobiales</taxon>
        <taxon>Verrucomicrobiaceae</taxon>
        <taxon>Haloferula</taxon>
    </lineage>
</organism>
<feature type="transmembrane region" description="Helical" evidence="1">
    <location>
        <begin position="77"/>
        <end position="98"/>
    </location>
</feature>
<name>A0ABM7RF29_9BACT</name>
<keyword evidence="1" id="KW-1133">Transmembrane helix</keyword>
<dbReference type="Pfam" id="PF04773">
    <property type="entry name" value="FecR"/>
    <property type="match status" value="1"/>
</dbReference>
<dbReference type="EMBL" id="AP024702">
    <property type="protein sequence ID" value="BCX48787.1"/>
    <property type="molecule type" value="Genomic_DNA"/>
</dbReference>
<accession>A0ABM7RF29</accession>